<dbReference type="RefSeq" id="WP_093028736.1">
    <property type="nucleotide sequence ID" value="NZ_FNNZ01000003.1"/>
</dbReference>
<gene>
    <name evidence="3" type="ORF">SAMN05421783_103167</name>
</gene>
<dbReference type="GO" id="GO:0004803">
    <property type="term" value="F:transposase activity"/>
    <property type="evidence" value="ECO:0007669"/>
    <property type="project" value="InterPro"/>
</dbReference>
<dbReference type="Pfam" id="PF02371">
    <property type="entry name" value="Transposase_20"/>
    <property type="match status" value="1"/>
</dbReference>
<feature type="domain" description="Transposase IS110-like N-terminal" evidence="1">
    <location>
        <begin position="6"/>
        <end position="145"/>
    </location>
</feature>
<evidence type="ECO:0000313" key="4">
    <source>
        <dbReference type="Proteomes" id="UP000198816"/>
    </source>
</evidence>
<dbReference type="GO" id="GO:0006313">
    <property type="term" value="P:DNA transposition"/>
    <property type="evidence" value="ECO:0007669"/>
    <property type="project" value="InterPro"/>
</dbReference>
<dbReference type="GO" id="GO:0003677">
    <property type="term" value="F:DNA binding"/>
    <property type="evidence" value="ECO:0007669"/>
    <property type="project" value="InterPro"/>
</dbReference>
<accession>A0A1H2SV88</accession>
<keyword evidence="4" id="KW-1185">Reference proteome</keyword>
<dbReference type="InterPro" id="IPR003346">
    <property type="entry name" value="Transposase_20"/>
</dbReference>
<dbReference type="InterPro" id="IPR047650">
    <property type="entry name" value="Transpos_IS110"/>
</dbReference>
<evidence type="ECO:0000259" key="1">
    <source>
        <dbReference type="Pfam" id="PF01548"/>
    </source>
</evidence>
<dbReference type="AlphaFoldDB" id="A0A1H2SV88"/>
<feature type="domain" description="Transposase IS116/IS110/IS902 C-terminal" evidence="2">
    <location>
        <begin position="213"/>
        <end position="298"/>
    </location>
</feature>
<protein>
    <submittedName>
        <fullName evidence="3">Transposase</fullName>
    </submittedName>
</protein>
<dbReference type="Pfam" id="PF01548">
    <property type="entry name" value="DEDD_Tnp_IS110"/>
    <property type="match status" value="1"/>
</dbReference>
<reference evidence="4" key="1">
    <citation type="submission" date="2016-10" db="EMBL/GenBank/DDBJ databases">
        <authorList>
            <person name="Varghese N."/>
            <person name="Submissions S."/>
        </authorList>
    </citation>
    <scope>NUCLEOTIDE SEQUENCE [LARGE SCALE GENOMIC DNA]</scope>
    <source>
        <strain evidence="4">DSM 217</strain>
    </source>
</reference>
<dbReference type="EMBL" id="FNNZ01000003">
    <property type="protein sequence ID" value="SDW35552.1"/>
    <property type="molecule type" value="Genomic_DNA"/>
</dbReference>
<name>A0A1H2SV88_THIRO</name>
<evidence type="ECO:0000313" key="3">
    <source>
        <dbReference type="EMBL" id="SDW35552.1"/>
    </source>
</evidence>
<dbReference type="NCBIfam" id="NF033542">
    <property type="entry name" value="transpos_IS110"/>
    <property type="match status" value="1"/>
</dbReference>
<dbReference type="InterPro" id="IPR002525">
    <property type="entry name" value="Transp_IS110-like_N"/>
</dbReference>
<dbReference type="STRING" id="1058.SAMN05421783_103167"/>
<dbReference type="PANTHER" id="PTHR33055">
    <property type="entry name" value="TRANSPOSASE FOR INSERTION SEQUENCE ELEMENT IS1111A"/>
    <property type="match status" value="1"/>
</dbReference>
<organism evidence="3 4">
    <name type="scientific">Thiocapsa roseopersicina</name>
    <dbReference type="NCBI Taxonomy" id="1058"/>
    <lineage>
        <taxon>Bacteria</taxon>
        <taxon>Pseudomonadati</taxon>
        <taxon>Pseudomonadota</taxon>
        <taxon>Gammaproteobacteria</taxon>
        <taxon>Chromatiales</taxon>
        <taxon>Chromatiaceae</taxon>
        <taxon>Thiocapsa</taxon>
    </lineage>
</organism>
<proteinExistence type="predicted"/>
<dbReference type="PANTHER" id="PTHR33055:SF15">
    <property type="entry name" value="TRANSPOSASE-RELATED"/>
    <property type="match status" value="1"/>
</dbReference>
<dbReference type="OrthoDB" id="1523051at2"/>
<dbReference type="Proteomes" id="UP000198816">
    <property type="component" value="Unassembled WGS sequence"/>
</dbReference>
<evidence type="ECO:0000259" key="2">
    <source>
        <dbReference type="Pfam" id="PF02371"/>
    </source>
</evidence>
<sequence length="338" mass="37805">MKLYGGIDLHSNNSVVALLDEEDRVVCRKRLANDAALILESLAPYGEAITGLVVESTYNWYWLVDTLMDAGYRVHLANTAAIVQYSGLKYSDDDSDAAWLAKLLRLGLLPEGYIYPKEQRAVRDLLRRRSRLVQQHTANVLAVQNLFSRNRGRSLSANAIRRLTPETVGELLPDVHLALAVQSTLLAMRGQEAAIDLLEREACAQVKGRPEYRHLLSASGIGQVLGLTILLETGPIERFARVGNYASYSRLVGSERLSNGKRKGRGNTKSGNKYLAWAYLEAANFAVRYNPAIKRYYQRKRARTNGVVAIKTVAHKLARACYYMLREGTDFDVDRAFA</sequence>